<comment type="subcellular location">
    <subcellularLocation>
        <location evidence="1 5">Periplasm</location>
    </subcellularLocation>
</comment>
<dbReference type="SUPFAM" id="SSF69304">
    <property type="entry name" value="Tricorn protease N-terminal domain"/>
    <property type="match status" value="1"/>
</dbReference>
<dbReference type="Gene3D" id="3.40.50.10070">
    <property type="entry name" value="TolB, N-terminal domain"/>
    <property type="match status" value="1"/>
</dbReference>
<dbReference type="RefSeq" id="WP_088441265.1">
    <property type="nucleotide sequence ID" value="NZ_BMMC01000001.1"/>
</dbReference>
<dbReference type="Pfam" id="PF04052">
    <property type="entry name" value="TolB_N"/>
    <property type="match status" value="1"/>
</dbReference>
<keyword evidence="5" id="KW-0132">Cell division</keyword>
<dbReference type="NCBIfam" id="TIGR02800">
    <property type="entry name" value="propeller_TolB"/>
    <property type="match status" value="1"/>
</dbReference>
<evidence type="ECO:0000256" key="3">
    <source>
        <dbReference type="ARBA" id="ARBA00022729"/>
    </source>
</evidence>
<evidence type="ECO:0000313" key="7">
    <source>
        <dbReference type="EMBL" id="OWQ97415.1"/>
    </source>
</evidence>
<evidence type="ECO:0000256" key="2">
    <source>
        <dbReference type="ARBA" id="ARBA00009820"/>
    </source>
</evidence>
<dbReference type="Gene3D" id="2.120.10.30">
    <property type="entry name" value="TolB, C-terminal domain"/>
    <property type="match status" value="1"/>
</dbReference>
<evidence type="ECO:0000259" key="6">
    <source>
        <dbReference type="Pfam" id="PF04052"/>
    </source>
</evidence>
<accession>A0A246JWH6</accession>
<comment type="similarity">
    <text evidence="2 5">Belongs to the TolB family.</text>
</comment>
<evidence type="ECO:0000256" key="1">
    <source>
        <dbReference type="ARBA" id="ARBA00004418"/>
    </source>
</evidence>
<gene>
    <name evidence="5 7" type="primary">tolB</name>
    <name evidence="7" type="ORF">CDQ92_10335</name>
</gene>
<dbReference type="Proteomes" id="UP000197361">
    <property type="component" value="Unassembled WGS sequence"/>
</dbReference>
<name>A0A246JWH6_9SPHN</name>
<dbReference type="InterPro" id="IPR007195">
    <property type="entry name" value="TolB_N"/>
</dbReference>
<dbReference type="Pfam" id="PF07676">
    <property type="entry name" value="PD40"/>
    <property type="match status" value="4"/>
</dbReference>
<dbReference type="GO" id="GO:0017038">
    <property type="term" value="P:protein import"/>
    <property type="evidence" value="ECO:0007669"/>
    <property type="project" value="InterPro"/>
</dbReference>
<evidence type="ECO:0000256" key="4">
    <source>
        <dbReference type="ARBA" id="ARBA00022764"/>
    </source>
</evidence>
<evidence type="ECO:0000313" key="8">
    <source>
        <dbReference type="Proteomes" id="UP000197361"/>
    </source>
</evidence>
<dbReference type="InterPro" id="IPR011042">
    <property type="entry name" value="6-blade_b-propeller_TolB-like"/>
</dbReference>
<keyword evidence="4 5" id="KW-0574">Periplasm</keyword>
<dbReference type="PANTHER" id="PTHR36842:SF1">
    <property type="entry name" value="PROTEIN TOLB"/>
    <property type="match status" value="1"/>
</dbReference>
<comment type="subunit">
    <text evidence="5">The Tol-Pal system is composed of five core proteins: the inner membrane proteins TolA, TolQ and TolR, the periplasmic protein TolB and the outer membrane protein Pal. They form a network linking the inner and outer membranes and the peptidoglycan layer.</text>
</comment>
<dbReference type="OrthoDB" id="9802240at2"/>
<proteinExistence type="inferred from homology"/>
<dbReference type="InterPro" id="IPR014167">
    <property type="entry name" value="Tol-Pal_TolB"/>
</dbReference>
<feature type="signal peptide" evidence="5">
    <location>
        <begin position="1"/>
        <end position="21"/>
    </location>
</feature>
<dbReference type="HAMAP" id="MF_00671">
    <property type="entry name" value="TolB"/>
    <property type="match status" value="1"/>
</dbReference>
<dbReference type="AlphaFoldDB" id="A0A246JWH6"/>
<organism evidence="7 8">
    <name type="scientific">Sphingopyxis bauzanensis</name>
    <dbReference type="NCBI Taxonomy" id="651663"/>
    <lineage>
        <taxon>Bacteria</taxon>
        <taxon>Pseudomonadati</taxon>
        <taxon>Pseudomonadota</taxon>
        <taxon>Alphaproteobacteria</taxon>
        <taxon>Sphingomonadales</taxon>
        <taxon>Sphingomonadaceae</taxon>
        <taxon>Sphingopyxis</taxon>
    </lineage>
</organism>
<keyword evidence="3 5" id="KW-0732">Signal</keyword>
<protein>
    <recommendedName>
        <fullName evidence="5">Tol-Pal system protein TolB</fullName>
    </recommendedName>
</protein>
<reference evidence="7 8" key="1">
    <citation type="journal article" date="2010" name="Int. J. Syst. Evol. Microbiol.">
        <title>Sphingopyxis bauzanensis sp. nov., a psychrophilic bacterium isolated from soil.</title>
        <authorList>
            <person name="Zhang D.C."/>
            <person name="Liu H.C."/>
            <person name="Xin Y.H."/>
            <person name="Zhou Y.G."/>
            <person name="Schinner F."/>
            <person name="Margesin R."/>
        </authorList>
    </citation>
    <scope>NUCLEOTIDE SEQUENCE [LARGE SCALE GENOMIC DNA]</scope>
    <source>
        <strain evidence="7 8">DSM 22271</strain>
    </source>
</reference>
<sequence precursor="true">MFLRPISLSLALLLTAAPVAAQTTTAPTPPAVAPTEPRETIEGTLSNERTVIAIPSLATSSVQTVAGLRTDSLGRQIAEVIAADLERSGLYEPVGPGGVRAITRAEVQAPRFADWQARNAENVVHGFVDASGTGGLVVGCYLYDTALGSELVRKGFEIQPSDWRRAAHKCADAIYSRLSGEAPFFDSRVAYIAESGPKGNRIKRLAIMDSDGGNHRFITNGQALAISPRFSPDYKKIVYVSYLNNRVRVFIYDIASGSQKLVTESGNATFAPRWSPDGTQILYSMAVGGNTDIYRIAANGGTPVRLTSTPGIDVGGSFSPDGRKIVFESDRSGSQQIYTMNIDGSNQQRISFGGGRAATPEWSPRGDLIAFTRMGGGEFRIGVMTPSGGGTRLLTNSWQDEAPTWSPNGRVIQFFRTTPGREGKSSLWQVDLTGVNLRRLPTPQDGSDPSWGPVLP</sequence>
<comment type="function">
    <text evidence="5">Part of the Tol-Pal system, which plays a role in outer membrane invagination during cell division and is important for maintaining outer membrane integrity.</text>
</comment>
<dbReference type="InterPro" id="IPR011659">
    <property type="entry name" value="WD40"/>
</dbReference>
<feature type="domain" description="TolB N-terminal" evidence="6">
    <location>
        <begin position="47"/>
        <end position="150"/>
    </location>
</feature>
<dbReference type="SUPFAM" id="SSF52964">
    <property type="entry name" value="TolB, N-terminal domain"/>
    <property type="match status" value="1"/>
</dbReference>
<comment type="caution">
    <text evidence="7">The sequence shown here is derived from an EMBL/GenBank/DDBJ whole genome shotgun (WGS) entry which is preliminary data.</text>
</comment>
<keyword evidence="5" id="KW-0131">Cell cycle</keyword>
<dbReference type="PANTHER" id="PTHR36842">
    <property type="entry name" value="PROTEIN TOLB HOMOLOG"/>
    <property type="match status" value="1"/>
</dbReference>
<feature type="chain" id="PRO_5013410157" description="Tol-Pal system protein TolB" evidence="5">
    <location>
        <begin position="22"/>
        <end position="456"/>
    </location>
</feature>
<dbReference type="GO" id="GO:0042597">
    <property type="term" value="C:periplasmic space"/>
    <property type="evidence" value="ECO:0007669"/>
    <property type="project" value="UniProtKB-SubCell"/>
</dbReference>
<dbReference type="EMBL" id="NISK01000002">
    <property type="protein sequence ID" value="OWQ97415.1"/>
    <property type="molecule type" value="Genomic_DNA"/>
</dbReference>
<keyword evidence="8" id="KW-1185">Reference proteome</keyword>
<dbReference type="GO" id="GO:0051301">
    <property type="term" value="P:cell division"/>
    <property type="evidence" value="ECO:0007669"/>
    <property type="project" value="UniProtKB-UniRule"/>
</dbReference>
<evidence type="ECO:0000256" key="5">
    <source>
        <dbReference type="HAMAP-Rule" id="MF_00671"/>
    </source>
</evidence>